<accession>A0A1E3NGJ6</accession>
<dbReference type="Proteomes" id="UP000094455">
    <property type="component" value="Unassembled WGS sequence"/>
</dbReference>
<dbReference type="RefSeq" id="XP_019016388.1">
    <property type="nucleotide sequence ID" value="XM_019161728.1"/>
</dbReference>
<proteinExistence type="predicted"/>
<sequence>MLEEWLYRRLITSPRFHYYVRVFHAMVNNLPPPQPPRHMRGPQLKTGKGKVYNATTFKPTTAQKWNAYLKIWKEEMKDSFLFRK</sequence>
<evidence type="ECO:0000313" key="2">
    <source>
        <dbReference type="Proteomes" id="UP000094455"/>
    </source>
</evidence>
<dbReference type="AlphaFoldDB" id="A0A1E3NGJ6"/>
<keyword evidence="2" id="KW-1185">Reference proteome</keyword>
<organism evidence="1 2">
    <name type="scientific">Pichia membranifaciens NRRL Y-2026</name>
    <dbReference type="NCBI Taxonomy" id="763406"/>
    <lineage>
        <taxon>Eukaryota</taxon>
        <taxon>Fungi</taxon>
        <taxon>Dikarya</taxon>
        <taxon>Ascomycota</taxon>
        <taxon>Saccharomycotina</taxon>
        <taxon>Pichiomycetes</taxon>
        <taxon>Pichiales</taxon>
        <taxon>Pichiaceae</taxon>
        <taxon>Pichia</taxon>
    </lineage>
</organism>
<dbReference type="OrthoDB" id="4138121at2759"/>
<dbReference type="EMBL" id="KV454005">
    <property type="protein sequence ID" value="ODQ45275.1"/>
    <property type="molecule type" value="Genomic_DNA"/>
</dbReference>
<protein>
    <submittedName>
        <fullName evidence="1">Uncharacterized protein</fullName>
    </submittedName>
</protein>
<dbReference type="GeneID" id="30178415"/>
<gene>
    <name evidence="1" type="ORF">PICMEDRAFT_17759</name>
</gene>
<reference evidence="1 2" key="1">
    <citation type="journal article" date="2016" name="Proc. Natl. Acad. Sci. U.S.A.">
        <title>Comparative genomics of biotechnologically important yeasts.</title>
        <authorList>
            <person name="Riley R."/>
            <person name="Haridas S."/>
            <person name="Wolfe K.H."/>
            <person name="Lopes M.R."/>
            <person name="Hittinger C.T."/>
            <person name="Goeker M."/>
            <person name="Salamov A.A."/>
            <person name="Wisecaver J.H."/>
            <person name="Long T.M."/>
            <person name="Calvey C.H."/>
            <person name="Aerts A.L."/>
            <person name="Barry K.W."/>
            <person name="Choi C."/>
            <person name="Clum A."/>
            <person name="Coughlan A.Y."/>
            <person name="Deshpande S."/>
            <person name="Douglass A.P."/>
            <person name="Hanson S.J."/>
            <person name="Klenk H.-P."/>
            <person name="LaButti K.M."/>
            <person name="Lapidus A."/>
            <person name="Lindquist E.A."/>
            <person name="Lipzen A.M."/>
            <person name="Meier-Kolthoff J.P."/>
            <person name="Ohm R.A."/>
            <person name="Otillar R.P."/>
            <person name="Pangilinan J.L."/>
            <person name="Peng Y."/>
            <person name="Rokas A."/>
            <person name="Rosa C.A."/>
            <person name="Scheuner C."/>
            <person name="Sibirny A.A."/>
            <person name="Slot J.C."/>
            <person name="Stielow J.B."/>
            <person name="Sun H."/>
            <person name="Kurtzman C.P."/>
            <person name="Blackwell M."/>
            <person name="Grigoriev I.V."/>
            <person name="Jeffries T.W."/>
        </authorList>
    </citation>
    <scope>NUCLEOTIDE SEQUENCE [LARGE SCALE GENOMIC DNA]</scope>
    <source>
        <strain evidence="1 2">NRRL Y-2026</strain>
    </source>
</reference>
<dbReference type="InterPro" id="IPR020301">
    <property type="entry name" value="Mrx7"/>
</dbReference>
<name>A0A1E3NGJ6_9ASCO</name>
<dbReference type="Pfam" id="PF10906">
    <property type="entry name" value="Mrx7"/>
    <property type="match status" value="1"/>
</dbReference>
<evidence type="ECO:0000313" key="1">
    <source>
        <dbReference type="EMBL" id="ODQ45275.1"/>
    </source>
</evidence>